<dbReference type="EMBL" id="JAVHNQ010000003">
    <property type="protein sequence ID" value="KAK6353039.1"/>
    <property type="molecule type" value="Genomic_DNA"/>
</dbReference>
<name>A0AAV9V098_9PEZI</name>
<comment type="caution">
    <text evidence="1">The sequence shown here is derived from an EMBL/GenBank/DDBJ whole genome shotgun (WGS) entry which is preliminary data.</text>
</comment>
<keyword evidence="2" id="KW-1185">Reference proteome</keyword>
<gene>
    <name evidence="1" type="ORF">TWF696_005030</name>
</gene>
<protein>
    <submittedName>
        <fullName evidence="1">Uncharacterized protein</fullName>
    </submittedName>
</protein>
<organism evidence="1 2">
    <name type="scientific">Orbilia brochopaga</name>
    <dbReference type="NCBI Taxonomy" id="3140254"/>
    <lineage>
        <taxon>Eukaryota</taxon>
        <taxon>Fungi</taxon>
        <taxon>Dikarya</taxon>
        <taxon>Ascomycota</taxon>
        <taxon>Pezizomycotina</taxon>
        <taxon>Orbiliomycetes</taxon>
        <taxon>Orbiliales</taxon>
        <taxon>Orbiliaceae</taxon>
        <taxon>Orbilia</taxon>
    </lineage>
</organism>
<dbReference type="AlphaFoldDB" id="A0AAV9V098"/>
<proteinExistence type="predicted"/>
<reference evidence="1 2" key="1">
    <citation type="submission" date="2019-10" db="EMBL/GenBank/DDBJ databases">
        <authorList>
            <person name="Palmer J.M."/>
        </authorList>
    </citation>
    <scope>NUCLEOTIDE SEQUENCE [LARGE SCALE GENOMIC DNA]</scope>
    <source>
        <strain evidence="1 2">TWF696</strain>
    </source>
</reference>
<evidence type="ECO:0000313" key="2">
    <source>
        <dbReference type="Proteomes" id="UP001375240"/>
    </source>
</evidence>
<accession>A0AAV9V098</accession>
<dbReference type="Proteomes" id="UP001375240">
    <property type="component" value="Unassembled WGS sequence"/>
</dbReference>
<evidence type="ECO:0000313" key="1">
    <source>
        <dbReference type="EMBL" id="KAK6353039.1"/>
    </source>
</evidence>
<sequence>MVTELTAWHIQCIHPELKDEEEKGDYLKLLSLFLKKIWKPRTNTADSRPPMLEIDRVENCRTIACGKEVSAVKIRFRPPPLKDASDADSLLKFKTSVKYFCDRIFTLYKDRSILSTLASITTHSLMGLSPKSNWFQFYWNKAFFRMLLGQEKPAVLRDISHAGYFASWSKGFILL</sequence>